<dbReference type="PANTHER" id="PTHR30438:SF2">
    <property type="entry name" value="MEMBRANE PROTEIN"/>
    <property type="match status" value="1"/>
</dbReference>
<keyword evidence="2" id="KW-0732">Signal</keyword>
<evidence type="ECO:0000256" key="2">
    <source>
        <dbReference type="SAM" id="SignalP"/>
    </source>
</evidence>
<keyword evidence="1" id="KW-0175">Coiled coil</keyword>
<evidence type="ECO:0000256" key="1">
    <source>
        <dbReference type="SAM" id="Coils"/>
    </source>
</evidence>
<proteinExistence type="predicted"/>
<dbReference type="GO" id="GO:0005886">
    <property type="term" value="C:plasma membrane"/>
    <property type="evidence" value="ECO:0007669"/>
    <property type="project" value="TreeGrafter"/>
</dbReference>
<evidence type="ECO:0000313" key="5">
    <source>
        <dbReference type="Proteomes" id="UP000017090"/>
    </source>
</evidence>
<evidence type="ECO:0000259" key="3">
    <source>
        <dbReference type="Pfam" id="PF25973"/>
    </source>
</evidence>
<dbReference type="Pfam" id="PF25973">
    <property type="entry name" value="BSH_CzcB"/>
    <property type="match status" value="1"/>
</dbReference>
<keyword evidence="5" id="KW-1185">Reference proteome</keyword>
<feature type="coiled-coil region" evidence="1">
    <location>
        <begin position="86"/>
        <end position="152"/>
    </location>
</feature>
<sequence>MYTTKKNTGKSPFGWRKIMAAALSSLFLVGLLAGCGSSDTVKFDTWGRADAKEIDVNAKVPGRVVRLLVKEGDQVKAGQLMAVIDQRDLMTQKSQIEAEIMALQAQLTQAQSVTSMQEGTTGSDVTAANTQVSQAQANLDNAKADYDRYAQLVDEGAVSAQSFDAISTKYKVAQETYNQAVAGAGKATAALQQTDVNKANEAAVAQKIVSAQAKLDQINVALSETEIRAPYDGIITTKYIEEGSMISQGTPIVAVQDPTDNWVDFKVPETALAKIKLNQNVTLVGRDGTTTVEGEIVNISKKAEFATQRATSERGDDTDVISFNVKVQVNSEVLRPGMRFKVDEGSL</sequence>
<name>U7USY2_9FIRM</name>
<dbReference type="PROSITE" id="PS51257">
    <property type="entry name" value="PROKAR_LIPOPROTEIN"/>
    <property type="match status" value="1"/>
</dbReference>
<dbReference type="PANTHER" id="PTHR30438">
    <property type="entry name" value="36 KDA ANTIGEN-RELATED"/>
    <property type="match status" value="1"/>
</dbReference>
<dbReference type="AlphaFoldDB" id="U7USY2"/>
<feature type="domain" description="CzcB-like barrel-sandwich hybrid" evidence="3">
    <location>
        <begin position="54"/>
        <end position="257"/>
    </location>
</feature>
<comment type="caution">
    <text evidence="4">The sequence shown here is derived from an EMBL/GenBank/DDBJ whole genome shotgun (WGS) entry which is preliminary data.</text>
</comment>
<dbReference type="Gene3D" id="2.40.30.170">
    <property type="match status" value="1"/>
</dbReference>
<dbReference type="Proteomes" id="UP000017090">
    <property type="component" value="Unassembled WGS sequence"/>
</dbReference>
<gene>
    <name evidence="4" type="ORF">HMPREF1250_1319</name>
</gene>
<dbReference type="Gene3D" id="2.40.50.100">
    <property type="match status" value="2"/>
</dbReference>
<reference evidence="4 5" key="1">
    <citation type="submission" date="2013-09" db="EMBL/GenBank/DDBJ databases">
        <authorList>
            <person name="Durkin A.S."/>
            <person name="Haft D.R."/>
            <person name="McCorrison J."/>
            <person name="Torralba M."/>
            <person name="Gillis M."/>
            <person name="Haft D.H."/>
            <person name="Methe B."/>
            <person name="Sutton G."/>
            <person name="Nelson K.E."/>
        </authorList>
    </citation>
    <scope>NUCLEOTIDE SEQUENCE [LARGE SCALE GENOMIC DNA]</scope>
    <source>
        <strain evidence="4 5">BV3C16-1</strain>
    </source>
</reference>
<dbReference type="RefSeq" id="WP_023052614.1">
    <property type="nucleotide sequence ID" value="NZ_AWXA01000004.1"/>
</dbReference>
<protein>
    <submittedName>
        <fullName evidence="4">HlyD family secretion protein</fullName>
    </submittedName>
</protein>
<accession>U7USY2</accession>
<dbReference type="STRING" id="1111454.HMPREF1250_1319"/>
<dbReference type="PATRIC" id="fig|1111454.3.peg.140"/>
<dbReference type="Gene3D" id="1.10.287.470">
    <property type="entry name" value="Helix hairpin bin"/>
    <property type="match status" value="1"/>
</dbReference>
<feature type="signal peptide" evidence="2">
    <location>
        <begin position="1"/>
        <end position="33"/>
    </location>
</feature>
<dbReference type="eggNOG" id="COG1566">
    <property type="taxonomic scope" value="Bacteria"/>
</dbReference>
<dbReference type="SUPFAM" id="SSF111369">
    <property type="entry name" value="HlyD-like secretion proteins"/>
    <property type="match status" value="2"/>
</dbReference>
<feature type="chain" id="PRO_5039571012" evidence="2">
    <location>
        <begin position="34"/>
        <end position="347"/>
    </location>
</feature>
<dbReference type="EMBL" id="AWXA01000004">
    <property type="protein sequence ID" value="ERT62440.1"/>
    <property type="molecule type" value="Genomic_DNA"/>
</dbReference>
<evidence type="ECO:0000313" key="4">
    <source>
        <dbReference type="EMBL" id="ERT62440.1"/>
    </source>
</evidence>
<dbReference type="InterPro" id="IPR058647">
    <property type="entry name" value="BSH_CzcB-like"/>
</dbReference>
<organism evidence="4 5">
    <name type="scientific">Megasphaera vaginalis</name>
    <name type="common">ex Srinivasan et al. 2021</name>
    <dbReference type="NCBI Taxonomy" id="1111454"/>
    <lineage>
        <taxon>Bacteria</taxon>
        <taxon>Bacillati</taxon>
        <taxon>Bacillota</taxon>
        <taxon>Negativicutes</taxon>
        <taxon>Veillonellales</taxon>
        <taxon>Veillonellaceae</taxon>
        <taxon>Megasphaera</taxon>
    </lineage>
</organism>